<name>A0ABX7Y3D4_9ACTN</name>
<evidence type="ECO:0000313" key="2">
    <source>
        <dbReference type="Proteomes" id="UP000678513"/>
    </source>
</evidence>
<gene>
    <name evidence="1" type="ORF">J5A65_12240</name>
</gene>
<protein>
    <submittedName>
        <fullName evidence="1">Uncharacterized protein</fullName>
    </submittedName>
</protein>
<evidence type="ECO:0000313" key="1">
    <source>
        <dbReference type="EMBL" id="QUC07685.1"/>
    </source>
</evidence>
<sequence>MDREEAIRIFSLHPGVEIVHRPPQELADPGMVVVRFEDGEMHGFNPDALPQADPGESEKEFIARVHRHIDSQHVPGRLDNHTPETAVPAPRSARYYMPGRLQAGVVGWLSDFIGFGLAIAEPDTLRMVMESELPTDRSELDNFQFQSRALMNLHEMTEGMPVSQMGLGPDVLRVTAPYGHEIAWFADPGYMQEVLLRFALRTHSEWAAIPARCNDLLLVNTETDQWEALLGELETMAKDRKSIHPVPYVVRDGRWVEHIPRLPQPLHRRFQEIKWRVESEIHSFHRQQLQETNDGEVDLIATFEGEIIDGTDDLVSFAVVPTALERTSIPKVDRVYFVVSGIEQYWTRFDDLRQDLPHLVSPHPGTHPPRHIISRPNAQDYARLHHWKPS</sequence>
<dbReference type="EMBL" id="CP072384">
    <property type="protein sequence ID" value="QUC07685.1"/>
    <property type="molecule type" value="Genomic_DNA"/>
</dbReference>
<reference evidence="1 2" key="1">
    <citation type="submission" date="2021-03" db="EMBL/GenBank/DDBJ databases">
        <title>Human Oral Microbial Genomes.</title>
        <authorList>
            <person name="Johnston C.D."/>
            <person name="Chen T."/>
            <person name="Dewhirst F.E."/>
        </authorList>
    </citation>
    <scope>NUCLEOTIDE SEQUENCE [LARGE SCALE GENOMIC DNA]</scope>
    <source>
        <strain evidence="1 2">DSMZ 100122</strain>
    </source>
</reference>
<dbReference type="Proteomes" id="UP000678513">
    <property type="component" value="Chromosome"/>
</dbReference>
<dbReference type="RefSeq" id="WP_212322358.1">
    <property type="nucleotide sequence ID" value="NZ_AP024463.1"/>
</dbReference>
<accession>A0ABX7Y3D4</accession>
<keyword evidence="2" id="KW-1185">Reference proteome</keyword>
<organism evidence="1 2">
    <name type="scientific">Arachnia rubra</name>
    <dbReference type="NCBI Taxonomy" id="1547448"/>
    <lineage>
        <taxon>Bacteria</taxon>
        <taxon>Bacillati</taxon>
        <taxon>Actinomycetota</taxon>
        <taxon>Actinomycetes</taxon>
        <taxon>Propionibacteriales</taxon>
        <taxon>Propionibacteriaceae</taxon>
        <taxon>Arachnia</taxon>
    </lineage>
</organism>
<proteinExistence type="predicted"/>